<gene>
    <name evidence="4" type="ORF">GGR43_001447</name>
</gene>
<feature type="domain" description="Luciferase-like" evidence="3">
    <location>
        <begin position="8"/>
        <end position="318"/>
    </location>
</feature>
<evidence type="ECO:0000313" key="5">
    <source>
        <dbReference type="Proteomes" id="UP000571950"/>
    </source>
</evidence>
<dbReference type="PANTHER" id="PTHR30137:SF8">
    <property type="entry name" value="BLR5498 PROTEIN"/>
    <property type="match status" value="1"/>
</dbReference>
<organism evidence="4 5">
    <name type="scientific">Sphingobium jiangsuense</name>
    <dbReference type="NCBI Taxonomy" id="870476"/>
    <lineage>
        <taxon>Bacteria</taxon>
        <taxon>Pseudomonadati</taxon>
        <taxon>Pseudomonadota</taxon>
        <taxon>Alphaproteobacteria</taxon>
        <taxon>Sphingomonadales</taxon>
        <taxon>Sphingomonadaceae</taxon>
        <taxon>Sphingobium</taxon>
    </lineage>
</organism>
<sequence>MKKNDNDVGILLMFQNRNDALSDQQAFRNDMEFGVAAEDMGFGRVWAVEHHFDNYSMSPDNFVELAWIAGKTERIKLGVGAAILPWNDPLRVAEKILLLDHLSNGRVVLALGRGLAKIEYDGFRIPMNEARERFDEAAEMVVRAIETGICEGQGTFYKQPARKLRPGPIRTFMDRIQTVAATSPESQMTAARIGGAIMSYVTADDRKLANGLDNYRKYFAEFHPDRKPPLPVLTDVTYCHKDPDIAAERAYQYVGNAFDMVVSHYEMDGDHFNSTKGYQSYASGAQALREGGREAAIKAYVPTQLWGTPDQIIDRFRKRIAVTGPYTPNFQFSAGGAPQDEVLAGAELFAEKVLPTIAEIVGEEKEKLAA</sequence>
<dbReference type="Proteomes" id="UP000571950">
    <property type="component" value="Unassembled WGS sequence"/>
</dbReference>
<dbReference type="AlphaFoldDB" id="A0A7W6BLE4"/>
<accession>A0A7W6BLE4</accession>
<evidence type="ECO:0000259" key="3">
    <source>
        <dbReference type="Pfam" id="PF00296"/>
    </source>
</evidence>
<dbReference type="EMBL" id="JACIDT010000004">
    <property type="protein sequence ID" value="MBB3925732.1"/>
    <property type="molecule type" value="Genomic_DNA"/>
</dbReference>
<dbReference type="GO" id="GO:0016705">
    <property type="term" value="F:oxidoreductase activity, acting on paired donors, with incorporation or reduction of molecular oxygen"/>
    <property type="evidence" value="ECO:0007669"/>
    <property type="project" value="InterPro"/>
</dbReference>
<evidence type="ECO:0000256" key="1">
    <source>
        <dbReference type="ARBA" id="ARBA00023002"/>
    </source>
</evidence>
<dbReference type="InterPro" id="IPR036661">
    <property type="entry name" value="Luciferase-like_sf"/>
</dbReference>
<protein>
    <submittedName>
        <fullName evidence="4">Alkanesulfonate monooxygenase SsuD/methylene tetrahydromethanopterin reductase-like flavin-dependent oxidoreductase (Luciferase family)</fullName>
    </submittedName>
</protein>
<dbReference type="RefSeq" id="WP_188071290.1">
    <property type="nucleotide sequence ID" value="NZ_BSPS01000020.1"/>
</dbReference>
<evidence type="ECO:0000313" key="4">
    <source>
        <dbReference type="EMBL" id="MBB3925732.1"/>
    </source>
</evidence>
<keyword evidence="1" id="KW-0560">Oxidoreductase</keyword>
<dbReference type="SUPFAM" id="SSF51679">
    <property type="entry name" value="Bacterial luciferase-like"/>
    <property type="match status" value="1"/>
</dbReference>
<proteinExistence type="predicted"/>
<keyword evidence="2 4" id="KW-0503">Monooxygenase</keyword>
<dbReference type="PANTHER" id="PTHR30137">
    <property type="entry name" value="LUCIFERASE-LIKE MONOOXYGENASE"/>
    <property type="match status" value="1"/>
</dbReference>
<reference evidence="4 5" key="1">
    <citation type="submission" date="2020-08" db="EMBL/GenBank/DDBJ databases">
        <title>Genomic Encyclopedia of Type Strains, Phase IV (KMG-IV): sequencing the most valuable type-strain genomes for metagenomic binning, comparative biology and taxonomic classification.</title>
        <authorList>
            <person name="Goeker M."/>
        </authorList>
    </citation>
    <scope>NUCLEOTIDE SEQUENCE [LARGE SCALE GENOMIC DNA]</scope>
    <source>
        <strain evidence="4 5">DSM 26189</strain>
    </source>
</reference>
<dbReference type="InterPro" id="IPR011251">
    <property type="entry name" value="Luciferase-like_dom"/>
</dbReference>
<name>A0A7W6BLE4_9SPHN</name>
<dbReference type="Gene3D" id="3.20.20.30">
    <property type="entry name" value="Luciferase-like domain"/>
    <property type="match status" value="1"/>
</dbReference>
<dbReference type="GO" id="GO:0005829">
    <property type="term" value="C:cytosol"/>
    <property type="evidence" value="ECO:0007669"/>
    <property type="project" value="TreeGrafter"/>
</dbReference>
<keyword evidence="5" id="KW-1185">Reference proteome</keyword>
<comment type="caution">
    <text evidence="4">The sequence shown here is derived from an EMBL/GenBank/DDBJ whole genome shotgun (WGS) entry which is preliminary data.</text>
</comment>
<dbReference type="InterPro" id="IPR050766">
    <property type="entry name" value="Bact_Lucif_Oxidored"/>
</dbReference>
<evidence type="ECO:0000256" key="2">
    <source>
        <dbReference type="ARBA" id="ARBA00023033"/>
    </source>
</evidence>
<dbReference type="GO" id="GO:0004497">
    <property type="term" value="F:monooxygenase activity"/>
    <property type="evidence" value="ECO:0007669"/>
    <property type="project" value="UniProtKB-KW"/>
</dbReference>
<dbReference type="Pfam" id="PF00296">
    <property type="entry name" value="Bac_luciferase"/>
    <property type="match status" value="1"/>
</dbReference>